<dbReference type="Pfam" id="PF12822">
    <property type="entry name" value="ECF_trnsprt"/>
    <property type="match status" value="1"/>
</dbReference>
<evidence type="ECO:0000256" key="6">
    <source>
        <dbReference type="ARBA" id="ARBA00022989"/>
    </source>
</evidence>
<dbReference type="AlphaFoldDB" id="A0A8I0DNM9"/>
<dbReference type="Proteomes" id="UP000662088">
    <property type="component" value="Unassembled WGS sequence"/>
</dbReference>
<comment type="similarity">
    <text evidence="2 8">Belongs to the prokaryotic riboflavin transporter (P-RFT) (TC 2.A.87) family.</text>
</comment>
<dbReference type="RefSeq" id="WP_186835135.1">
    <property type="nucleotide sequence ID" value="NZ_JACOOQ010000011.1"/>
</dbReference>
<protein>
    <recommendedName>
        <fullName evidence="8">Riboflavin transporter</fullName>
    </recommendedName>
</protein>
<comment type="function">
    <text evidence="8">Probably a riboflavin-binding protein that interacts with the energy-coupling factor (ECF) ABC-transporter complex.</text>
</comment>
<keyword evidence="5 9" id="KW-0812">Transmembrane</keyword>
<evidence type="ECO:0000256" key="7">
    <source>
        <dbReference type="ARBA" id="ARBA00023136"/>
    </source>
</evidence>
<comment type="subcellular location">
    <subcellularLocation>
        <location evidence="1">Cell membrane</location>
        <topology evidence="1">Multi-pass membrane protein</topology>
    </subcellularLocation>
</comment>
<organism evidence="10 11">
    <name type="scientific">Clostridium lentum</name>
    <dbReference type="NCBI Taxonomy" id="2763037"/>
    <lineage>
        <taxon>Bacteria</taxon>
        <taxon>Bacillati</taxon>
        <taxon>Bacillota</taxon>
        <taxon>Clostridia</taxon>
        <taxon>Eubacteriales</taxon>
        <taxon>Clostridiaceae</taxon>
        <taxon>Clostridium</taxon>
    </lineage>
</organism>
<evidence type="ECO:0000256" key="5">
    <source>
        <dbReference type="ARBA" id="ARBA00022692"/>
    </source>
</evidence>
<proteinExistence type="inferred from homology"/>
<evidence type="ECO:0000256" key="9">
    <source>
        <dbReference type="SAM" id="Phobius"/>
    </source>
</evidence>
<dbReference type="GO" id="GO:0005886">
    <property type="term" value="C:plasma membrane"/>
    <property type="evidence" value="ECO:0007669"/>
    <property type="project" value="UniProtKB-SubCell"/>
</dbReference>
<evidence type="ECO:0000256" key="4">
    <source>
        <dbReference type="ARBA" id="ARBA00022475"/>
    </source>
</evidence>
<dbReference type="InterPro" id="IPR024529">
    <property type="entry name" value="ECF_trnsprt_substrate-spec"/>
</dbReference>
<feature type="transmembrane region" description="Helical" evidence="9">
    <location>
        <begin position="112"/>
        <end position="133"/>
    </location>
</feature>
<evidence type="ECO:0000256" key="3">
    <source>
        <dbReference type="ARBA" id="ARBA00022448"/>
    </source>
</evidence>
<dbReference type="Gene3D" id="1.10.1760.20">
    <property type="match status" value="1"/>
</dbReference>
<name>A0A8I0DNM9_9CLOT</name>
<dbReference type="PIRSF" id="PIRSF037778">
    <property type="entry name" value="UCP037778_transp_RibU"/>
    <property type="match status" value="1"/>
</dbReference>
<feature type="transmembrane region" description="Helical" evidence="9">
    <location>
        <begin position="13"/>
        <end position="34"/>
    </location>
</feature>
<keyword evidence="6 9" id="KW-1133">Transmembrane helix</keyword>
<dbReference type="EMBL" id="JACOOQ010000011">
    <property type="protein sequence ID" value="MBC5640330.1"/>
    <property type="molecule type" value="Genomic_DNA"/>
</dbReference>
<dbReference type="PANTHER" id="PTHR38438">
    <property type="entry name" value="RIBOFLAVIN TRANSPORTER RIBU"/>
    <property type="match status" value="1"/>
</dbReference>
<keyword evidence="11" id="KW-1185">Reference proteome</keyword>
<evidence type="ECO:0000256" key="8">
    <source>
        <dbReference type="PIRNR" id="PIRNR037778"/>
    </source>
</evidence>
<comment type="caution">
    <text evidence="10">The sequence shown here is derived from an EMBL/GenBank/DDBJ whole genome shotgun (WGS) entry which is preliminary data.</text>
</comment>
<dbReference type="PANTHER" id="PTHR38438:SF1">
    <property type="entry name" value="RIBOFLAVIN TRANSPORTER RIBU"/>
    <property type="match status" value="1"/>
</dbReference>
<keyword evidence="7 8" id="KW-0472">Membrane</keyword>
<evidence type="ECO:0000256" key="2">
    <source>
        <dbReference type="ARBA" id="ARBA00005540"/>
    </source>
</evidence>
<feature type="transmembrane region" description="Helical" evidence="9">
    <location>
        <begin position="46"/>
        <end position="68"/>
    </location>
</feature>
<evidence type="ECO:0000313" key="10">
    <source>
        <dbReference type="EMBL" id="MBC5640330.1"/>
    </source>
</evidence>
<evidence type="ECO:0000313" key="11">
    <source>
        <dbReference type="Proteomes" id="UP000662088"/>
    </source>
</evidence>
<dbReference type="GO" id="GO:0032217">
    <property type="term" value="F:riboflavin transmembrane transporter activity"/>
    <property type="evidence" value="ECO:0007669"/>
    <property type="project" value="UniProtKB-UniRule"/>
</dbReference>
<feature type="transmembrane region" description="Helical" evidence="9">
    <location>
        <begin position="145"/>
        <end position="169"/>
    </location>
</feature>
<accession>A0A8I0DNM9</accession>
<reference evidence="10" key="1">
    <citation type="submission" date="2020-08" db="EMBL/GenBank/DDBJ databases">
        <title>Genome public.</title>
        <authorList>
            <person name="Liu C."/>
            <person name="Sun Q."/>
        </authorList>
    </citation>
    <scope>NUCLEOTIDE SEQUENCE</scope>
    <source>
        <strain evidence="10">NSJ-42</strain>
    </source>
</reference>
<sequence>MNKRKDLNKSIKISLLVAIAVVLMYFDFPIVPIFPWLKIDLSEVPALIGGFAYGPVIGGIIVVLKVILKLLLKGSATFGVGEIANILVGVALVTPAAWLYNRNKSKKSAITGMVVGALVMQLVGIIANIYFLLPAYGIEVDLTKYVFVGLIPFNGIKALIVCIGTFILYKRLSMSIFKVDSRLGDKRNIA</sequence>
<keyword evidence="3 8" id="KW-0813">Transport</keyword>
<feature type="transmembrane region" description="Helical" evidence="9">
    <location>
        <begin position="80"/>
        <end position="100"/>
    </location>
</feature>
<gene>
    <name evidence="10" type="ORF">H8R92_07800</name>
</gene>
<evidence type="ECO:0000256" key="1">
    <source>
        <dbReference type="ARBA" id="ARBA00004651"/>
    </source>
</evidence>
<keyword evidence="4 8" id="KW-1003">Cell membrane</keyword>
<dbReference type="InterPro" id="IPR025720">
    <property type="entry name" value="RibU"/>
</dbReference>